<dbReference type="Proteomes" id="UP000183376">
    <property type="component" value="Chromosome I"/>
</dbReference>
<reference evidence="2 3" key="1">
    <citation type="submission" date="2016-10" db="EMBL/GenBank/DDBJ databases">
        <authorList>
            <person name="de Groot N.N."/>
        </authorList>
    </citation>
    <scope>NUCLEOTIDE SEQUENCE [LARGE SCALE GENOMIC DNA]</scope>
    <source>
        <strain evidence="2 3">DSM 44149</strain>
    </source>
</reference>
<dbReference type="AlphaFoldDB" id="A0A1G9U256"/>
<organism evidence="2 3">
    <name type="scientific">Allokutzneria albata</name>
    <name type="common">Kibdelosporangium albatum</name>
    <dbReference type="NCBI Taxonomy" id="211114"/>
    <lineage>
        <taxon>Bacteria</taxon>
        <taxon>Bacillati</taxon>
        <taxon>Actinomycetota</taxon>
        <taxon>Actinomycetes</taxon>
        <taxon>Pseudonocardiales</taxon>
        <taxon>Pseudonocardiaceae</taxon>
        <taxon>Allokutzneria</taxon>
    </lineage>
</organism>
<accession>A0A1G9U256</accession>
<dbReference type="InterPro" id="IPR023213">
    <property type="entry name" value="CAT-like_dom_sf"/>
</dbReference>
<keyword evidence="3" id="KW-1185">Reference proteome</keyword>
<protein>
    <submittedName>
        <fullName evidence="2">Wax ester synthase-like Acyl-CoA acyltransferase domain-containing protein</fullName>
    </submittedName>
</protein>
<dbReference type="InterPro" id="IPR004255">
    <property type="entry name" value="O-acyltransferase_WSD1_N"/>
</dbReference>
<sequence>MSFHAAGMDRVFWEVSASSVMTRPYIGLFVRFAGRSPGVDRFRRHVTERLAGVPALAVELDVQSWRWKPVGSVDLVEHVRSRTAPGGLDAAVQDLLRESLPESGPLWRMWLVADYAADEFAVLLRVHHALMDAGAMLRAMEVLFTERTPTAAESSATYHGFAGARPPGARERVEAAMMAASVARASKAWVRPAQRSSERSFQWAAVPRDRVRELARRHGASTNDVFLAGLALALSQWSAAHGGSVHDSDSVPFVVPAGVRATEEADEPGNRTAFTGVAVPGRGDTAAHRLPGTTLATKLLKSAPHRLALRHNLDWIPGGILRLGQSIASQPERVTPVASHVVLRHELSFDGVPATYVQPVMFCLDRFPLAVLCLTYRGTMTACFTTDPALPGLEHVHQRWQQALGV</sequence>
<dbReference type="GO" id="GO:0019432">
    <property type="term" value="P:triglyceride biosynthetic process"/>
    <property type="evidence" value="ECO:0007669"/>
    <property type="project" value="UniProtKB-UniPathway"/>
</dbReference>
<dbReference type="OrthoDB" id="4671961at2"/>
<keyword evidence="2" id="KW-0808">Transferase</keyword>
<dbReference type="Gene3D" id="3.30.559.30">
    <property type="entry name" value="Nonribosomal peptide synthetase, condensation domain"/>
    <property type="match status" value="1"/>
</dbReference>
<dbReference type="EMBL" id="LT629701">
    <property type="protein sequence ID" value="SDM54097.1"/>
    <property type="molecule type" value="Genomic_DNA"/>
</dbReference>
<dbReference type="Gene3D" id="3.30.559.10">
    <property type="entry name" value="Chloramphenicol acetyltransferase-like domain"/>
    <property type="match status" value="1"/>
</dbReference>
<dbReference type="UniPathway" id="UPA00282"/>
<evidence type="ECO:0000313" key="2">
    <source>
        <dbReference type="EMBL" id="SDM54097.1"/>
    </source>
</evidence>
<dbReference type="GO" id="GO:0004144">
    <property type="term" value="F:diacylglycerol O-acyltransferase activity"/>
    <property type="evidence" value="ECO:0007669"/>
    <property type="project" value="InterPro"/>
</dbReference>
<gene>
    <name evidence="2" type="ORF">SAMN04489726_2135</name>
</gene>
<dbReference type="Pfam" id="PF03007">
    <property type="entry name" value="WS_DGAT_cat"/>
    <property type="match status" value="1"/>
</dbReference>
<dbReference type="eggNOG" id="COG1020">
    <property type="taxonomic scope" value="Bacteria"/>
</dbReference>
<dbReference type="STRING" id="211114.SAMN04489726_2135"/>
<dbReference type="SUPFAM" id="SSF52777">
    <property type="entry name" value="CoA-dependent acyltransferases"/>
    <property type="match status" value="2"/>
</dbReference>
<keyword evidence="2" id="KW-0012">Acyltransferase</keyword>
<evidence type="ECO:0000259" key="1">
    <source>
        <dbReference type="Pfam" id="PF03007"/>
    </source>
</evidence>
<dbReference type="RefSeq" id="WP_156051896.1">
    <property type="nucleotide sequence ID" value="NZ_JOEF01000056.1"/>
</dbReference>
<feature type="domain" description="O-acyltransferase WSD1-like N-terminal" evidence="1">
    <location>
        <begin position="7"/>
        <end position="152"/>
    </location>
</feature>
<proteinExistence type="predicted"/>
<name>A0A1G9U256_ALLAB</name>
<evidence type="ECO:0000313" key="3">
    <source>
        <dbReference type="Proteomes" id="UP000183376"/>
    </source>
</evidence>